<evidence type="ECO:0000313" key="9">
    <source>
        <dbReference type="Proteomes" id="UP000256794"/>
    </source>
</evidence>
<keyword evidence="9" id="KW-1185">Reference proteome</keyword>
<dbReference type="EMBL" id="QUMX01000015">
    <property type="protein sequence ID" value="REG46475.1"/>
    <property type="molecule type" value="Genomic_DNA"/>
</dbReference>
<sequence>MFDFAILLARLIMGGAFIVWGVMKLRGGEAKLVPVLSAMGVPDAKALAYMVGACELIGGIGVVIGWPLTLFGVLLGLWCVVTALVAHKNDINQLLAHIALCGGFFALAAAGPGSFALFAG</sequence>
<dbReference type="InterPro" id="IPR051907">
    <property type="entry name" value="DoxX-like_oxidoreductase"/>
</dbReference>
<dbReference type="PANTHER" id="PTHR33452">
    <property type="entry name" value="OXIDOREDUCTASE CATD-RELATED"/>
    <property type="match status" value="1"/>
</dbReference>
<feature type="transmembrane region" description="Helical" evidence="7">
    <location>
        <begin position="94"/>
        <end position="119"/>
    </location>
</feature>
<name>A0AAQ0HH56_PARVE</name>
<feature type="transmembrane region" description="Helical" evidence="7">
    <location>
        <begin position="70"/>
        <end position="87"/>
    </location>
</feature>
<dbReference type="Pfam" id="PF07681">
    <property type="entry name" value="DoxX"/>
    <property type="match status" value="1"/>
</dbReference>
<dbReference type="Proteomes" id="UP000256794">
    <property type="component" value="Unassembled WGS sequence"/>
</dbReference>
<evidence type="ECO:0000256" key="2">
    <source>
        <dbReference type="ARBA" id="ARBA00006679"/>
    </source>
</evidence>
<evidence type="ECO:0000256" key="4">
    <source>
        <dbReference type="ARBA" id="ARBA00022692"/>
    </source>
</evidence>
<dbReference type="RefSeq" id="WP_036750724.1">
    <property type="nucleotide sequence ID" value="NZ_CP035284.1"/>
</dbReference>
<dbReference type="InterPro" id="IPR032808">
    <property type="entry name" value="DoxX"/>
</dbReference>
<evidence type="ECO:0000256" key="7">
    <source>
        <dbReference type="SAM" id="Phobius"/>
    </source>
</evidence>
<keyword evidence="5 7" id="KW-1133">Transmembrane helix</keyword>
<dbReference type="PANTHER" id="PTHR33452:SF1">
    <property type="entry name" value="INNER MEMBRANE PROTEIN YPHA-RELATED"/>
    <property type="match status" value="1"/>
</dbReference>
<dbReference type="AlphaFoldDB" id="A0AAQ0HH56"/>
<organism evidence="8 9">
    <name type="scientific">Paracoccus versutus</name>
    <name type="common">Thiobacillus versutus</name>
    <dbReference type="NCBI Taxonomy" id="34007"/>
    <lineage>
        <taxon>Bacteria</taxon>
        <taxon>Pseudomonadati</taxon>
        <taxon>Pseudomonadota</taxon>
        <taxon>Alphaproteobacteria</taxon>
        <taxon>Rhodobacterales</taxon>
        <taxon>Paracoccaceae</taxon>
        <taxon>Paracoccus</taxon>
    </lineage>
</organism>
<comment type="similarity">
    <text evidence="2">Belongs to the DoxX family.</text>
</comment>
<comment type="caution">
    <text evidence="8">The sequence shown here is derived from an EMBL/GenBank/DDBJ whole genome shotgun (WGS) entry which is preliminary data.</text>
</comment>
<keyword evidence="6 7" id="KW-0472">Membrane</keyword>
<evidence type="ECO:0000313" key="8">
    <source>
        <dbReference type="EMBL" id="REG46475.1"/>
    </source>
</evidence>
<dbReference type="GO" id="GO:0005886">
    <property type="term" value="C:plasma membrane"/>
    <property type="evidence" value="ECO:0007669"/>
    <property type="project" value="UniProtKB-SubCell"/>
</dbReference>
<evidence type="ECO:0000256" key="3">
    <source>
        <dbReference type="ARBA" id="ARBA00022475"/>
    </source>
</evidence>
<feature type="transmembrane region" description="Helical" evidence="7">
    <location>
        <begin position="6"/>
        <end position="25"/>
    </location>
</feature>
<reference evidence="8 9" key="1">
    <citation type="submission" date="2018-08" db="EMBL/GenBank/DDBJ databases">
        <title>Genomic Encyclopedia of Archaeal and Bacterial Type Strains, Phase II (KMG-II): from individual species to whole genera.</title>
        <authorList>
            <person name="Goeker M."/>
        </authorList>
    </citation>
    <scope>NUCLEOTIDE SEQUENCE [LARGE SCALE GENOMIC DNA]</scope>
    <source>
        <strain evidence="8 9">DSM 582</strain>
    </source>
</reference>
<keyword evidence="3" id="KW-1003">Cell membrane</keyword>
<protein>
    <submittedName>
        <fullName evidence="8">Oxidoreductase</fullName>
    </submittedName>
</protein>
<comment type="subcellular location">
    <subcellularLocation>
        <location evidence="1">Cell membrane</location>
        <topology evidence="1">Multi-pass membrane protein</topology>
    </subcellularLocation>
</comment>
<evidence type="ECO:0000256" key="6">
    <source>
        <dbReference type="ARBA" id="ARBA00023136"/>
    </source>
</evidence>
<accession>A0AAQ0HH56</accession>
<gene>
    <name evidence="8" type="ORF">ATH84_101592</name>
</gene>
<evidence type="ECO:0000256" key="5">
    <source>
        <dbReference type="ARBA" id="ARBA00022989"/>
    </source>
</evidence>
<evidence type="ECO:0000256" key="1">
    <source>
        <dbReference type="ARBA" id="ARBA00004651"/>
    </source>
</evidence>
<keyword evidence="4 7" id="KW-0812">Transmembrane</keyword>
<proteinExistence type="inferred from homology"/>